<keyword evidence="4" id="KW-0411">Iron-sulfur</keyword>
<dbReference type="AlphaFoldDB" id="A0A2D0NDF3"/>
<dbReference type="PANTHER" id="PTHR47203">
    <property type="match status" value="1"/>
</dbReference>
<dbReference type="InterPro" id="IPR003265">
    <property type="entry name" value="HhH-GPD_domain"/>
</dbReference>
<dbReference type="GO" id="GO:0006284">
    <property type="term" value="P:base-excision repair"/>
    <property type="evidence" value="ECO:0007669"/>
    <property type="project" value="InterPro"/>
</dbReference>
<dbReference type="SMART" id="SM00478">
    <property type="entry name" value="ENDO3c"/>
    <property type="match status" value="1"/>
</dbReference>
<evidence type="ECO:0000313" key="7">
    <source>
        <dbReference type="Proteomes" id="UP000223913"/>
    </source>
</evidence>
<dbReference type="SMART" id="SM00525">
    <property type="entry name" value="FES"/>
    <property type="match status" value="1"/>
</dbReference>
<accession>A0A2D0NDF3</accession>
<dbReference type="InterPro" id="IPR011257">
    <property type="entry name" value="DNA_glycosylase"/>
</dbReference>
<evidence type="ECO:0000256" key="4">
    <source>
        <dbReference type="ARBA" id="ARBA00023014"/>
    </source>
</evidence>
<dbReference type="Gene3D" id="1.10.1670.10">
    <property type="entry name" value="Helix-hairpin-Helix base-excision DNA repair enzymes (C-terminal)"/>
    <property type="match status" value="1"/>
</dbReference>
<dbReference type="InterPro" id="IPR003651">
    <property type="entry name" value="Endonuclease3_FeS-loop_motif"/>
</dbReference>
<evidence type="ECO:0000256" key="1">
    <source>
        <dbReference type="ARBA" id="ARBA00001966"/>
    </source>
</evidence>
<dbReference type="PANTHER" id="PTHR47203:SF1">
    <property type="entry name" value="HYPOTHETICAL BASE EXCISION DNA REPAIR PROTEIN (EUROFUNG)"/>
    <property type="match status" value="1"/>
</dbReference>
<dbReference type="CDD" id="cd00056">
    <property type="entry name" value="ENDO3c"/>
    <property type="match status" value="1"/>
</dbReference>
<gene>
    <name evidence="6" type="ORF">CRP01_09560</name>
</gene>
<protein>
    <submittedName>
        <fullName evidence="6">Fe-S cluster assembly protein HesB</fullName>
    </submittedName>
</protein>
<dbReference type="Proteomes" id="UP000223913">
    <property type="component" value="Unassembled WGS sequence"/>
</dbReference>
<dbReference type="GO" id="GO:0016787">
    <property type="term" value="F:hydrolase activity"/>
    <property type="evidence" value="ECO:0007669"/>
    <property type="project" value="UniProtKB-ARBA"/>
</dbReference>
<keyword evidence="3" id="KW-0408">Iron</keyword>
<evidence type="ECO:0000256" key="3">
    <source>
        <dbReference type="ARBA" id="ARBA00023004"/>
    </source>
</evidence>
<dbReference type="Pfam" id="PF00730">
    <property type="entry name" value="HhH-GPD"/>
    <property type="match status" value="1"/>
</dbReference>
<sequence>MSKTKIPSIATATDQRKRALAVSYILQEAYGAPFRFFSDKDPVSQMVSALLSHRTKNAVSRDAYHALVGRYPEWENVITAPTEEVQATIQMVTFPEVKAPRIQQALLYLQENCELSLDFLADMSVPEARAWLEKIPGIGAKTSAAILNFSRLHMPALVVDTHHLRVAQRIGIIPPKCSLDKGARLLASYLPDDWTGQQVYDDHQGFMRHGQRVCHWQQPNCSVCIVRDQCDYFQNKKA</sequence>
<name>A0A2D0NDF3_FLAN2</name>
<dbReference type="PIRSF" id="PIRSF001435">
    <property type="entry name" value="Nth"/>
    <property type="match status" value="1"/>
</dbReference>
<dbReference type="SUPFAM" id="SSF48150">
    <property type="entry name" value="DNA-glycosylase"/>
    <property type="match status" value="1"/>
</dbReference>
<dbReference type="EMBL" id="PDUD01000017">
    <property type="protein sequence ID" value="PHN06541.1"/>
    <property type="molecule type" value="Genomic_DNA"/>
</dbReference>
<evidence type="ECO:0000313" key="6">
    <source>
        <dbReference type="EMBL" id="PHN06541.1"/>
    </source>
</evidence>
<dbReference type="GO" id="GO:0140097">
    <property type="term" value="F:catalytic activity, acting on DNA"/>
    <property type="evidence" value="ECO:0007669"/>
    <property type="project" value="UniProtKB-ARBA"/>
</dbReference>
<comment type="caution">
    <text evidence="6">The sequence shown here is derived from an EMBL/GenBank/DDBJ whole genome shotgun (WGS) entry which is preliminary data.</text>
</comment>
<feature type="domain" description="HhH-GPD" evidence="5">
    <location>
        <begin position="51"/>
        <end position="212"/>
    </location>
</feature>
<dbReference type="GO" id="GO:0046872">
    <property type="term" value="F:metal ion binding"/>
    <property type="evidence" value="ECO:0007669"/>
    <property type="project" value="UniProtKB-KW"/>
</dbReference>
<comment type="cofactor">
    <cofactor evidence="1">
        <name>[4Fe-4S] cluster</name>
        <dbReference type="ChEBI" id="CHEBI:49883"/>
    </cofactor>
</comment>
<dbReference type="OrthoDB" id="9800977at2"/>
<dbReference type="Gene3D" id="1.10.340.30">
    <property type="entry name" value="Hypothetical protein, domain 2"/>
    <property type="match status" value="1"/>
</dbReference>
<dbReference type="RefSeq" id="WP_099149796.1">
    <property type="nucleotide sequence ID" value="NZ_PDUD01000017.1"/>
</dbReference>
<keyword evidence="2" id="KW-0479">Metal-binding</keyword>
<keyword evidence="7" id="KW-1185">Reference proteome</keyword>
<organism evidence="6 7">
    <name type="scientific">Flavilitoribacter nigricans (strain ATCC 23147 / DSM 23189 / NBRC 102662 / NCIMB 1420 / SS-2)</name>
    <name type="common">Lewinella nigricans</name>
    <dbReference type="NCBI Taxonomy" id="1122177"/>
    <lineage>
        <taxon>Bacteria</taxon>
        <taxon>Pseudomonadati</taxon>
        <taxon>Bacteroidota</taxon>
        <taxon>Saprospiria</taxon>
        <taxon>Saprospirales</taxon>
        <taxon>Lewinellaceae</taxon>
        <taxon>Flavilitoribacter</taxon>
    </lineage>
</organism>
<dbReference type="GO" id="GO:0051539">
    <property type="term" value="F:4 iron, 4 sulfur cluster binding"/>
    <property type="evidence" value="ECO:0007669"/>
    <property type="project" value="InterPro"/>
</dbReference>
<evidence type="ECO:0000256" key="2">
    <source>
        <dbReference type="ARBA" id="ARBA00022723"/>
    </source>
</evidence>
<dbReference type="InterPro" id="IPR023170">
    <property type="entry name" value="HhH_base_excis_C"/>
</dbReference>
<evidence type="ECO:0000259" key="5">
    <source>
        <dbReference type="SMART" id="SM00478"/>
    </source>
</evidence>
<proteinExistence type="predicted"/>
<reference evidence="6 7" key="1">
    <citation type="submission" date="2017-10" db="EMBL/GenBank/DDBJ databases">
        <title>The draft genome sequence of Lewinella nigricans NBRC 102662.</title>
        <authorList>
            <person name="Wang K."/>
        </authorList>
    </citation>
    <scope>NUCLEOTIDE SEQUENCE [LARGE SCALE GENOMIC DNA]</scope>
    <source>
        <strain evidence="6 7">NBRC 102662</strain>
    </source>
</reference>